<proteinExistence type="predicted"/>
<evidence type="ECO:0000313" key="2">
    <source>
        <dbReference type="EMBL" id="MCD5310797.1"/>
    </source>
</evidence>
<keyword evidence="1" id="KW-1133">Transmembrane helix</keyword>
<protein>
    <submittedName>
        <fullName evidence="2">Uncharacterized protein</fullName>
    </submittedName>
</protein>
<feature type="transmembrane region" description="Helical" evidence="1">
    <location>
        <begin position="6"/>
        <end position="24"/>
    </location>
</feature>
<gene>
    <name evidence="2" type="ORF">LR394_07820</name>
</gene>
<keyword evidence="3" id="KW-1185">Reference proteome</keyword>
<keyword evidence="1" id="KW-0812">Transmembrane</keyword>
<evidence type="ECO:0000313" key="3">
    <source>
        <dbReference type="Proteomes" id="UP001138997"/>
    </source>
</evidence>
<keyword evidence="1" id="KW-0472">Membrane</keyword>
<dbReference type="Proteomes" id="UP001138997">
    <property type="component" value="Unassembled WGS sequence"/>
</dbReference>
<dbReference type="EMBL" id="JAJOMB010000003">
    <property type="protein sequence ID" value="MCD5310797.1"/>
    <property type="molecule type" value="Genomic_DNA"/>
</dbReference>
<dbReference type="AlphaFoldDB" id="A0A9X1SSL9"/>
<evidence type="ECO:0000256" key="1">
    <source>
        <dbReference type="SAM" id="Phobius"/>
    </source>
</evidence>
<sequence>MGDVWIVFWIGLFAYLIAAEVLSYRARVKRIEAGCVCKEADGGALIDVTVERRGAGSERV</sequence>
<comment type="caution">
    <text evidence="2">The sequence shown here is derived from an EMBL/GenBank/DDBJ whole genome shotgun (WGS) entry which is preliminary data.</text>
</comment>
<organism evidence="2 3">
    <name type="scientific">Kineosporia babensis</name>
    <dbReference type="NCBI Taxonomy" id="499548"/>
    <lineage>
        <taxon>Bacteria</taxon>
        <taxon>Bacillati</taxon>
        <taxon>Actinomycetota</taxon>
        <taxon>Actinomycetes</taxon>
        <taxon>Kineosporiales</taxon>
        <taxon>Kineosporiaceae</taxon>
        <taxon>Kineosporia</taxon>
    </lineage>
</organism>
<reference evidence="2" key="1">
    <citation type="submission" date="2021-11" db="EMBL/GenBank/DDBJ databases">
        <title>Streptomyces corallinus and Kineosporia corallina sp. nov., two new coral-derived marine actinobacteria.</title>
        <authorList>
            <person name="Buangrab K."/>
            <person name="Sutthacheep M."/>
            <person name="Yeemin T."/>
            <person name="Harunari E."/>
            <person name="Igarashi Y."/>
            <person name="Sripreechasak P."/>
            <person name="Kanchanasin P."/>
            <person name="Tanasupawat S."/>
            <person name="Phongsopitanun W."/>
        </authorList>
    </citation>
    <scope>NUCLEOTIDE SEQUENCE</scope>
    <source>
        <strain evidence="2">JCM 31032</strain>
    </source>
</reference>
<dbReference type="RefSeq" id="WP_231439973.1">
    <property type="nucleotide sequence ID" value="NZ_JAJOMB010000003.1"/>
</dbReference>
<name>A0A9X1SSL9_9ACTN</name>
<accession>A0A9X1SSL9</accession>